<name>A0ABX8Z9L8_9NEIS</name>
<keyword evidence="1" id="KW-1133">Transmembrane helix</keyword>
<keyword evidence="1" id="KW-0812">Transmembrane</keyword>
<dbReference type="RefSeq" id="WP_221005965.1">
    <property type="nucleotide sequence ID" value="NZ_CP081150.1"/>
</dbReference>
<evidence type="ECO:0000313" key="2">
    <source>
        <dbReference type="EMBL" id="QZA77584.1"/>
    </source>
</evidence>
<gene>
    <name evidence="2" type="ORF">K4H28_15110</name>
</gene>
<evidence type="ECO:0000256" key="1">
    <source>
        <dbReference type="SAM" id="Phobius"/>
    </source>
</evidence>
<feature type="transmembrane region" description="Helical" evidence="1">
    <location>
        <begin position="12"/>
        <end position="29"/>
    </location>
</feature>
<protein>
    <submittedName>
        <fullName evidence="2">Uncharacterized protein</fullName>
    </submittedName>
</protein>
<organism evidence="2 3">
    <name type="scientific">Deefgea tanakiae</name>
    <dbReference type="NCBI Taxonomy" id="2865840"/>
    <lineage>
        <taxon>Bacteria</taxon>
        <taxon>Pseudomonadati</taxon>
        <taxon>Pseudomonadota</taxon>
        <taxon>Betaproteobacteria</taxon>
        <taxon>Neisseriales</taxon>
        <taxon>Chitinibacteraceae</taxon>
        <taxon>Deefgea</taxon>
    </lineage>
</organism>
<proteinExistence type="predicted"/>
<dbReference type="EMBL" id="CP081150">
    <property type="protein sequence ID" value="QZA77584.1"/>
    <property type="molecule type" value="Genomic_DNA"/>
</dbReference>
<keyword evidence="3" id="KW-1185">Reference proteome</keyword>
<sequence length="95" mass="10371">MSFLAKELGISAGVISATIVIVIVMILKMNELESVAGMKATTPIIIGIDPIVLRVLVDELSQKLNSFVPQRAVRMIMPLAWKAKVFHRVDSLVLA</sequence>
<keyword evidence="1" id="KW-0472">Membrane</keyword>
<evidence type="ECO:0000313" key="3">
    <source>
        <dbReference type="Proteomes" id="UP000825679"/>
    </source>
</evidence>
<accession>A0ABX8Z9L8</accession>
<reference evidence="2 3" key="1">
    <citation type="submission" date="2021-08" db="EMBL/GenBank/DDBJ databases">
        <title>complete genome sequencing of Deefgea sp. D25.</title>
        <authorList>
            <person name="Bae J.-W."/>
            <person name="Gim D.-H."/>
        </authorList>
    </citation>
    <scope>NUCLEOTIDE SEQUENCE [LARGE SCALE GENOMIC DNA]</scope>
    <source>
        <strain evidence="2 3">D25</strain>
    </source>
</reference>
<dbReference type="Proteomes" id="UP000825679">
    <property type="component" value="Chromosome"/>
</dbReference>